<organism evidence="1 2">
    <name type="scientific">Platysternon megacephalum</name>
    <name type="common">big-headed turtle</name>
    <dbReference type="NCBI Taxonomy" id="55544"/>
    <lineage>
        <taxon>Eukaryota</taxon>
        <taxon>Metazoa</taxon>
        <taxon>Chordata</taxon>
        <taxon>Craniata</taxon>
        <taxon>Vertebrata</taxon>
        <taxon>Euteleostomi</taxon>
        <taxon>Archelosauria</taxon>
        <taxon>Testudinata</taxon>
        <taxon>Testudines</taxon>
        <taxon>Cryptodira</taxon>
        <taxon>Durocryptodira</taxon>
        <taxon>Testudinoidea</taxon>
        <taxon>Platysternidae</taxon>
        <taxon>Platysternon</taxon>
    </lineage>
</organism>
<evidence type="ECO:0000313" key="2">
    <source>
        <dbReference type="Proteomes" id="UP000297703"/>
    </source>
</evidence>
<gene>
    <name evidence="1" type="ORF">DR999_PMT14378</name>
</gene>
<protein>
    <submittedName>
        <fullName evidence="1">Apolipoprotein A-I</fullName>
    </submittedName>
</protein>
<reference evidence="1 2" key="2">
    <citation type="submission" date="2019-04" db="EMBL/GenBank/DDBJ databases">
        <title>The genome sequence of big-headed turtle.</title>
        <authorList>
            <person name="Gong S."/>
        </authorList>
    </citation>
    <scope>NUCLEOTIDE SEQUENCE [LARGE SCALE GENOMIC DNA]</scope>
    <source>
        <strain evidence="1">DO16091913</strain>
        <tissue evidence="1">Muscle</tissue>
    </source>
</reference>
<proteinExistence type="predicted"/>
<reference evidence="1 2" key="1">
    <citation type="submission" date="2019-04" db="EMBL/GenBank/DDBJ databases">
        <title>Draft genome of the big-headed turtle Platysternon megacephalum.</title>
        <authorList>
            <person name="Gong S."/>
        </authorList>
    </citation>
    <scope>NUCLEOTIDE SEQUENCE [LARGE SCALE GENOMIC DNA]</scope>
    <source>
        <strain evidence="1">DO16091913</strain>
        <tissue evidence="1">Muscle</tissue>
    </source>
</reference>
<comment type="caution">
    <text evidence="1">The sequence shown here is derived from an EMBL/GenBank/DDBJ whole genome shotgun (WGS) entry which is preliminary data.</text>
</comment>
<evidence type="ECO:0000313" key="1">
    <source>
        <dbReference type="EMBL" id="TFK03227.1"/>
    </source>
</evidence>
<sequence length="125" mass="14528">MYWISVESKAVCKTAKIQTEMTHFLKDGCSIRGHTVCHGSQYKLESKSEMYYDWKARGTSYRLLSKSKLQLRTSRRERCFSHLSQHSFEISLLSVSNTGSRSQEFPNSRQHSVNINCVCNKLDKR</sequence>
<dbReference type="Proteomes" id="UP000297703">
    <property type="component" value="Unassembled WGS sequence"/>
</dbReference>
<keyword evidence="1" id="KW-0449">Lipoprotein</keyword>
<keyword evidence="2" id="KW-1185">Reference proteome</keyword>
<name>A0A4D9E1G2_9SAUR</name>
<dbReference type="AlphaFoldDB" id="A0A4D9E1G2"/>
<dbReference type="EMBL" id="QXTE01000164">
    <property type="protein sequence ID" value="TFK03227.1"/>
    <property type="molecule type" value="Genomic_DNA"/>
</dbReference>
<accession>A0A4D9E1G2</accession>